<dbReference type="Proteomes" id="UP000632063">
    <property type="component" value="Unassembled WGS sequence"/>
</dbReference>
<organism evidence="2 3">
    <name type="scientific">Roseibium litorale</name>
    <dbReference type="NCBI Taxonomy" id="2803841"/>
    <lineage>
        <taxon>Bacteria</taxon>
        <taxon>Pseudomonadati</taxon>
        <taxon>Pseudomonadota</taxon>
        <taxon>Alphaproteobacteria</taxon>
        <taxon>Hyphomicrobiales</taxon>
        <taxon>Stappiaceae</taxon>
        <taxon>Roseibium</taxon>
    </lineage>
</organism>
<name>A0ABR9CQI8_9HYPH</name>
<proteinExistence type="predicted"/>
<gene>
    <name evidence="2" type="ORF">IG616_16390</name>
</gene>
<dbReference type="EMBL" id="JACYXI010000011">
    <property type="protein sequence ID" value="MBD8893123.1"/>
    <property type="molecule type" value="Genomic_DNA"/>
</dbReference>
<reference evidence="2 3" key="2">
    <citation type="journal article" date="2021" name="Int. J. Syst. Evol. Microbiol.">
        <title>Roseibium litorale sp. nov., isolated from a tidal flat sediment and proposal for the reclassification of Labrenzia polysiphoniae as Roseibium polysiphoniae comb. nov.</title>
        <authorList>
            <person name="Liu Y."/>
            <person name="Pei T."/>
            <person name="Du J."/>
            <person name="Chao M."/>
            <person name="Deng M.R."/>
            <person name="Zhu H."/>
        </authorList>
    </citation>
    <scope>NUCLEOTIDE SEQUENCE [LARGE SCALE GENOMIC DNA]</scope>
    <source>
        <strain evidence="2 3">4C16A</strain>
    </source>
</reference>
<dbReference type="InterPro" id="IPR032635">
    <property type="entry name" value="Anti_2"/>
</dbReference>
<reference evidence="3" key="1">
    <citation type="submission" date="2020-09" db="EMBL/GenBank/DDBJ databases">
        <title>The genome sequence of strain Labrenzia suaedae 4C16A.</title>
        <authorList>
            <person name="Liu Y."/>
        </authorList>
    </citation>
    <scope>NUCLEOTIDE SEQUENCE [LARGE SCALE GENOMIC DNA]</scope>
    <source>
        <strain evidence="3">4C16A</strain>
    </source>
</reference>
<evidence type="ECO:0000313" key="2">
    <source>
        <dbReference type="EMBL" id="MBD8893123.1"/>
    </source>
</evidence>
<evidence type="ECO:0000259" key="1">
    <source>
        <dbReference type="Pfam" id="PF16998"/>
    </source>
</evidence>
<keyword evidence="3" id="KW-1185">Reference proteome</keyword>
<dbReference type="Pfam" id="PF16998">
    <property type="entry name" value="17kDa_Anti_2"/>
    <property type="match status" value="1"/>
</dbReference>
<accession>A0ABR9CQI8</accession>
<comment type="caution">
    <text evidence="2">The sequence shown here is derived from an EMBL/GenBank/DDBJ whole genome shotgun (WGS) entry which is preliminary data.</text>
</comment>
<feature type="domain" description="Surface antigen" evidence="1">
    <location>
        <begin position="94"/>
        <end position="164"/>
    </location>
</feature>
<sequence length="171" mass="17737">MAREVGCLFHRVSYDAVKAKFQIARFAPVALACLLAGCGQVSMPLGSNDVETPLVLTGSIPSTSDTAFADIDETDREIIAMSIGQLVSGSGLEASALADEGTMQTAVSWTNPDSGNSGSIGKLDKSKLADTGCIDFETTANTIAGIRLYKGTACRDVRQIMAITALNVSGA</sequence>
<protein>
    <submittedName>
        <fullName evidence="2">Pyridoxamine 5'-phosphate oxidase</fullName>
    </submittedName>
</protein>
<evidence type="ECO:0000313" key="3">
    <source>
        <dbReference type="Proteomes" id="UP000632063"/>
    </source>
</evidence>